<keyword evidence="2" id="KW-1185">Reference proteome</keyword>
<reference evidence="1 2" key="1">
    <citation type="submission" date="2017-04" db="EMBL/GenBank/DDBJ databases">
        <authorList>
            <person name="Afonso C.L."/>
            <person name="Miller P.J."/>
            <person name="Scott M.A."/>
            <person name="Spackman E."/>
            <person name="Goraichik I."/>
            <person name="Dimitrov K.M."/>
            <person name="Suarez D.L."/>
            <person name="Swayne D.E."/>
        </authorList>
    </citation>
    <scope>NUCLEOTIDE SEQUENCE [LARGE SCALE GENOMIC DNA]</scope>
    <source>
        <strain evidence="1 2">N3/975</strain>
    </source>
</reference>
<organism evidence="1 2">
    <name type="scientific">Paenibacillus uliginis N3/975</name>
    <dbReference type="NCBI Taxonomy" id="1313296"/>
    <lineage>
        <taxon>Bacteria</taxon>
        <taxon>Bacillati</taxon>
        <taxon>Bacillota</taxon>
        <taxon>Bacilli</taxon>
        <taxon>Bacillales</taxon>
        <taxon>Paenibacillaceae</taxon>
        <taxon>Paenibacillus</taxon>
    </lineage>
</organism>
<dbReference type="AlphaFoldDB" id="A0A1X7HE38"/>
<evidence type="ECO:0000313" key="1">
    <source>
        <dbReference type="EMBL" id="SMF83893.1"/>
    </source>
</evidence>
<evidence type="ECO:0000313" key="2">
    <source>
        <dbReference type="Proteomes" id="UP000192940"/>
    </source>
</evidence>
<name>A0A1X7HE38_9BACL</name>
<dbReference type="STRING" id="1313296.SAMN05661091_2479"/>
<sequence length="138" mass="15682">MKLNVMVKKPGKRKELMTQELRLNKVPYTLREMITGIVHHSVNAFKDKQAEQSLIPYLTEMDIAARASSGKVGFGTIHDDRQPDEHQAVESALLAFTDGLYRVFVNEEEIEQLDTPLVLTDGDKIVFMRFTMLAGGMW</sequence>
<proteinExistence type="predicted"/>
<protein>
    <submittedName>
        <fullName evidence="1">Uncharacterized protein</fullName>
    </submittedName>
</protein>
<dbReference type="EMBL" id="LT840184">
    <property type="protein sequence ID" value="SMF83893.1"/>
    <property type="molecule type" value="Genomic_DNA"/>
</dbReference>
<gene>
    <name evidence="1" type="ORF">SAMN05661091_2479</name>
</gene>
<dbReference type="Proteomes" id="UP000192940">
    <property type="component" value="Chromosome I"/>
</dbReference>
<accession>A0A1X7HE38</accession>